<keyword evidence="1 4" id="KW-0489">Methyltransferase</keyword>
<organism evidence="4">
    <name type="scientific">Desulfobacca acetoxidans</name>
    <dbReference type="NCBI Taxonomy" id="60893"/>
    <lineage>
        <taxon>Bacteria</taxon>
        <taxon>Pseudomonadati</taxon>
        <taxon>Thermodesulfobacteriota</taxon>
        <taxon>Desulfobaccia</taxon>
        <taxon>Desulfobaccales</taxon>
        <taxon>Desulfobaccaceae</taxon>
        <taxon>Desulfobacca</taxon>
    </lineage>
</organism>
<dbReference type="GO" id="GO:0032259">
    <property type="term" value="P:methylation"/>
    <property type="evidence" value="ECO:0007669"/>
    <property type="project" value="UniProtKB-KW"/>
</dbReference>
<dbReference type="InterPro" id="IPR050078">
    <property type="entry name" value="Ribosomal_L11_MeTrfase_PrmA"/>
</dbReference>
<gene>
    <name evidence="4" type="ORF">ENW96_13740</name>
</gene>
<evidence type="ECO:0000256" key="1">
    <source>
        <dbReference type="ARBA" id="ARBA00022603"/>
    </source>
</evidence>
<dbReference type="AlphaFoldDB" id="A0A7C3UZG0"/>
<reference evidence="4" key="1">
    <citation type="journal article" date="2020" name="mSystems">
        <title>Genome- and Community-Level Interaction Insights into Carbon Utilization and Element Cycling Functions of Hydrothermarchaeota in Hydrothermal Sediment.</title>
        <authorList>
            <person name="Zhou Z."/>
            <person name="Liu Y."/>
            <person name="Xu W."/>
            <person name="Pan J."/>
            <person name="Luo Z.H."/>
            <person name="Li M."/>
        </authorList>
    </citation>
    <scope>NUCLEOTIDE SEQUENCE [LARGE SCALE GENOMIC DNA]</scope>
    <source>
        <strain evidence="4">SpSt-897</strain>
    </source>
</reference>
<dbReference type="InterPro" id="IPR029063">
    <property type="entry name" value="SAM-dependent_MTases_sf"/>
</dbReference>
<keyword evidence="2 4" id="KW-0808">Transferase</keyword>
<dbReference type="Gene3D" id="3.40.50.150">
    <property type="entry name" value="Vaccinia Virus protein VP39"/>
    <property type="match status" value="1"/>
</dbReference>
<comment type="caution">
    <text evidence="4">The sequence shown here is derived from an EMBL/GenBank/DDBJ whole genome shotgun (WGS) entry which is preliminary data.</text>
</comment>
<dbReference type="GO" id="GO:0008276">
    <property type="term" value="F:protein methyltransferase activity"/>
    <property type="evidence" value="ECO:0007669"/>
    <property type="project" value="TreeGrafter"/>
</dbReference>
<evidence type="ECO:0000256" key="3">
    <source>
        <dbReference type="SAM" id="MobiDB-lite"/>
    </source>
</evidence>
<proteinExistence type="predicted"/>
<dbReference type="EMBL" id="DTMF01000330">
    <property type="protein sequence ID" value="HGF35418.1"/>
    <property type="molecule type" value="Genomic_DNA"/>
</dbReference>
<protein>
    <submittedName>
        <fullName evidence="4">Methyltransferase domain-containing protein</fullName>
    </submittedName>
</protein>
<feature type="region of interest" description="Disordered" evidence="3">
    <location>
        <begin position="1"/>
        <end position="25"/>
    </location>
</feature>
<accession>A0A7C3UZG0</accession>
<evidence type="ECO:0000256" key="2">
    <source>
        <dbReference type="ARBA" id="ARBA00022679"/>
    </source>
</evidence>
<dbReference type="SUPFAM" id="SSF53335">
    <property type="entry name" value="S-adenosyl-L-methionine-dependent methyltransferases"/>
    <property type="match status" value="1"/>
</dbReference>
<dbReference type="PANTHER" id="PTHR43648:SF1">
    <property type="entry name" value="ELECTRON TRANSFER FLAVOPROTEIN BETA SUBUNIT LYSINE METHYLTRANSFERASE"/>
    <property type="match status" value="1"/>
</dbReference>
<dbReference type="PANTHER" id="PTHR43648">
    <property type="entry name" value="ELECTRON TRANSFER FLAVOPROTEIN BETA SUBUNIT LYSINE METHYLTRANSFERASE"/>
    <property type="match status" value="1"/>
</dbReference>
<dbReference type="Pfam" id="PF06325">
    <property type="entry name" value="PrmA"/>
    <property type="match status" value="1"/>
</dbReference>
<sequence length="209" mass="22921">MFQRLSPHRWQVSLGGAQRRAEGPPKRLTLNVGGAFPPTHPTTRLCLELLREVLTGGPVCRLLDLGCGAGVLGLAAAALGVPLVVAVDIAEQAVRATLMNARRNGLTDSLLIAQGSTECLKTCFDLIAANLPLDLQMDKTKELDRLAAPSGSLILSGFRDNRENLLMEVYEKLGWHRARRLAKDFRHPELPADLSFTWVAWLLKRKPSL</sequence>
<name>A0A7C3UZG0_9BACT</name>
<evidence type="ECO:0000313" key="4">
    <source>
        <dbReference type="EMBL" id="HGF35418.1"/>
    </source>
</evidence>